<dbReference type="Pfam" id="PF03799">
    <property type="entry name" value="FtsQ_DivIB_C"/>
    <property type="match status" value="1"/>
</dbReference>
<comment type="caution">
    <text evidence="12">The sequence shown here is derived from an EMBL/GenBank/DDBJ whole genome shotgun (WGS) entry which is preliminary data.</text>
</comment>
<dbReference type="RefSeq" id="WP_168148250.1">
    <property type="nucleotide sequence ID" value="NZ_JAAVXB010000005.1"/>
</dbReference>
<keyword evidence="7 9" id="KW-0472">Membrane</keyword>
<evidence type="ECO:0000256" key="5">
    <source>
        <dbReference type="ARBA" id="ARBA00022692"/>
    </source>
</evidence>
<keyword evidence="8 9" id="KW-0131">Cell cycle</keyword>
<keyword evidence="4 9" id="KW-0132">Cell division</keyword>
<comment type="similarity">
    <text evidence="9">Belongs to the FtsQ/DivIB family. FtsQ subfamily.</text>
</comment>
<comment type="subcellular location">
    <subcellularLocation>
        <location evidence="9">Cell inner membrane</location>
        <topology evidence="9">Single-pass type II membrane protein</topology>
    </subcellularLocation>
    <subcellularLocation>
        <location evidence="1">Membrane</location>
    </subcellularLocation>
    <text evidence="9">Localizes to the division septum.</text>
</comment>
<evidence type="ECO:0000256" key="1">
    <source>
        <dbReference type="ARBA" id="ARBA00004370"/>
    </source>
</evidence>
<protein>
    <recommendedName>
        <fullName evidence="9">Cell division protein FtsQ</fullName>
    </recommendedName>
</protein>
<dbReference type="Gene3D" id="3.40.50.11690">
    <property type="entry name" value="Cell division protein FtsQ/DivIB"/>
    <property type="match status" value="1"/>
</dbReference>
<organism evidence="12 13">
    <name type="scientific">Solimonas marina</name>
    <dbReference type="NCBI Taxonomy" id="2714601"/>
    <lineage>
        <taxon>Bacteria</taxon>
        <taxon>Pseudomonadati</taxon>
        <taxon>Pseudomonadota</taxon>
        <taxon>Gammaproteobacteria</taxon>
        <taxon>Nevskiales</taxon>
        <taxon>Nevskiaceae</taxon>
        <taxon>Solimonas</taxon>
    </lineage>
</organism>
<reference evidence="12" key="1">
    <citation type="submission" date="2020-03" db="EMBL/GenBank/DDBJ databases">
        <title>Solimonas marina sp. nov., isolated from deep seawater of the Pacific Ocean.</title>
        <authorList>
            <person name="Liu X."/>
            <person name="Lai Q."/>
            <person name="Sun F."/>
            <person name="Gai Y."/>
            <person name="Li G."/>
            <person name="Shao Z."/>
        </authorList>
    </citation>
    <scope>NUCLEOTIDE SEQUENCE</scope>
    <source>
        <strain evidence="12">C16B3</strain>
    </source>
</reference>
<dbReference type="GO" id="GO:0032153">
    <property type="term" value="C:cell division site"/>
    <property type="evidence" value="ECO:0007669"/>
    <property type="project" value="UniProtKB-UniRule"/>
</dbReference>
<dbReference type="GO" id="GO:0005886">
    <property type="term" value="C:plasma membrane"/>
    <property type="evidence" value="ECO:0007669"/>
    <property type="project" value="UniProtKB-SubCell"/>
</dbReference>
<dbReference type="EMBL" id="JAAVXB010000005">
    <property type="protein sequence ID" value="NKF22933.1"/>
    <property type="molecule type" value="Genomic_DNA"/>
</dbReference>
<dbReference type="InterPro" id="IPR045335">
    <property type="entry name" value="FtsQ_C_sf"/>
</dbReference>
<evidence type="ECO:0000256" key="2">
    <source>
        <dbReference type="ARBA" id="ARBA00022475"/>
    </source>
</evidence>
<keyword evidence="13" id="KW-1185">Reference proteome</keyword>
<dbReference type="InterPro" id="IPR034746">
    <property type="entry name" value="POTRA"/>
</dbReference>
<dbReference type="InterPro" id="IPR005548">
    <property type="entry name" value="Cell_div_FtsQ/DivIB_C"/>
</dbReference>
<dbReference type="Gene3D" id="3.10.20.310">
    <property type="entry name" value="membrane protein fhac"/>
    <property type="match status" value="1"/>
</dbReference>
<feature type="domain" description="POTRA" evidence="11">
    <location>
        <begin position="45"/>
        <end position="114"/>
    </location>
</feature>
<evidence type="ECO:0000259" key="11">
    <source>
        <dbReference type="PROSITE" id="PS51779"/>
    </source>
</evidence>
<dbReference type="GO" id="GO:0090529">
    <property type="term" value="P:cell septum assembly"/>
    <property type="evidence" value="ECO:0007669"/>
    <property type="project" value="InterPro"/>
</dbReference>
<comment type="function">
    <text evidence="9">Essential cell division protein. May link together the upstream cell division proteins, which are predominantly cytoplasmic, with the downstream cell division proteins, which are predominantly periplasmic. May control correct divisome assembly.</text>
</comment>
<dbReference type="Proteomes" id="UP000653472">
    <property type="component" value="Unassembled WGS sequence"/>
</dbReference>
<evidence type="ECO:0000256" key="4">
    <source>
        <dbReference type="ARBA" id="ARBA00022618"/>
    </source>
</evidence>
<evidence type="ECO:0000256" key="10">
    <source>
        <dbReference type="SAM" id="MobiDB-lite"/>
    </source>
</evidence>
<evidence type="ECO:0000313" key="13">
    <source>
        <dbReference type="Proteomes" id="UP000653472"/>
    </source>
</evidence>
<dbReference type="PANTHER" id="PTHR35851:SF1">
    <property type="entry name" value="CELL DIVISION PROTEIN FTSQ"/>
    <property type="match status" value="1"/>
</dbReference>
<proteinExistence type="inferred from homology"/>
<feature type="region of interest" description="Disordered" evidence="10">
    <location>
        <begin position="128"/>
        <end position="149"/>
    </location>
</feature>
<dbReference type="InterPro" id="IPR026579">
    <property type="entry name" value="FtsQ"/>
</dbReference>
<dbReference type="PROSITE" id="PS51779">
    <property type="entry name" value="POTRA"/>
    <property type="match status" value="1"/>
</dbReference>
<gene>
    <name evidence="9" type="primary">ftsQ</name>
    <name evidence="12" type="ORF">G7Y82_11440</name>
</gene>
<evidence type="ECO:0000256" key="7">
    <source>
        <dbReference type="ARBA" id="ARBA00023136"/>
    </source>
</evidence>
<keyword evidence="3 9" id="KW-0997">Cell inner membrane</keyword>
<dbReference type="HAMAP" id="MF_00911">
    <property type="entry name" value="FtsQ_subfam"/>
    <property type="match status" value="1"/>
</dbReference>
<sequence>MTMTADMLDDSPSPMRRYLMLGAGAVVLIALLVAGWGAMTVGTRTPVERLQIEGQLQRLKTSDIEAVLRPLIDRQFGQLDLEAAKQAVEALPWTSHASVERVWPATVRVRVWERVPFARWGDKSLLDTDSRPFTPSASDIPDGLPQLSGPDGKEAEVADMFRVLREKLANSSFALQSLTQDARGEWAATTVDGIGLHFGRTDPTTKIDTLLGPAERALKNRMNEVNYVDLRYTNGFAVGWKDPAAAKKAKEGR</sequence>
<dbReference type="InterPro" id="IPR013685">
    <property type="entry name" value="POTRA_FtsQ_type"/>
</dbReference>
<dbReference type="Pfam" id="PF08478">
    <property type="entry name" value="POTRA_1"/>
    <property type="match status" value="1"/>
</dbReference>
<keyword evidence="2 9" id="KW-1003">Cell membrane</keyword>
<evidence type="ECO:0000256" key="6">
    <source>
        <dbReference type="ARBA" id="ARBA00022989"/>
    </source>
</evidence>
<keyword evidence="5 9" id="KW-0812">Transmembrane</keyword>
<evidence type="ECO:0000256" key="3">
    <source>
        <dbReference type="ARBA" id="ARBA00022519"/>
    </source>
</evidence>
<evidence type="ECO:0000256" key="8">
    <source>
        <dbReference type="ARBA" id="ARBA00023306"/>
    </source>
</evidence>
<comment type="subunit">
    <text evidence="9">Part of a complex composed of FtsB, FtsL and FtsQ.</text>
</comment>
<keyword evidence="6 9" id="KW-1133">Transmembrane helix</keyword>
<dbReference type="PANTHER" id="PTHR35851">
    <property type="entry name" value="CELL DIVISION PROTEIN FTSQ"/>
    <property type="match status" value="1"/>
</dbReference>
<evidence type="ECO:0000313" key="12">
    <source>
        <dbReference type="EMBL" id="NKF22933.1"/>
    </source>
</evidence>
<dbReference type="AlphaFoldDB" id="A0A969WAC8"/>
<name>A0A969WAC8_9GAMM</name>
<accession>A0A969WAC8</accession>
<evidence type="ECO:0000256" key="9">
    <source>
        <dbReference type="HAMAP-Rule" id="MF_00911"/>
    </source>
</evidence>
<dbReference type="GO" id="GO:0043093">
    <property type="term" value="P:FtsZ-dependent cytokinesis"/>
    <property type="evidence" value="ECO:0007669"/>
    <property type="project" value="UniProtKB-UniRule"/>
</dbReference>